<dbReference type="EMBL" id="JABBNU010000005">
    <property type="protein sequence ID" value="NMM48771.1"/>
    <property type="molecule type" value="Genomic_DNA"/>
</dbReference>
<evidence type="ECO:0000256" key="6">
    <source>
        <dbReference type="ARBA" id="ARBA00023136"/>
    </source>
</evidence>
<comment type="caution">
    <text evidence="8">The sequence shown here is derived from an EMBL/GenBank/DDBJ whole genome shotgun (WGS) entry which is preliminary data.</text>
</comment>
<evidence type="ECO:0000256" key="1">
    <source>
        <dbReference type="ARBA" id="ARBA00004571"/>
    </source>
</evidence>
<protein>
    <submittedName>
        <fullName evidence="8">Long-chain fatty acid transport protein</fullName>
    </submittedName>
</protein>
<keyword evidence="7" id="KW-0998">Cell outer membrane</keyword>
<dbReference type="AlphaFoldDB" id="A0A848IZH1"/>
<sequence length="487" mass="54712">MQIRYFLILILLSYYSSVGQNSHYWTRNYGSQSMLLSGSVIGGVSDLGAVYYNPARLALTDNPAFVLSADVYELNTYKIDDAVGNRADLKKNSFGGAPSLAAGTYKIKKWPKHFFSYAILLRYNEDLSFNYRDQLTTDVIKSSPGDELFEGEISITNKTKDEWFGLSWAYLIKENLSVGLSVFGTKTEVSKGNTFNLRALDLNNNVTILDYNRNYSIDSYNLLFKLAMAYKHNKVDYGLTMTLPRINLTGNSNYNYQVFFSGAEGSTIADIFGNSYQSDLDIDLKSPFAIGIGASYHIAPKRIIHFSAEYFSKVKNYTIMQVQPHNLQSNPDSTVNFTLYDRSKSIVNFGIGTEWYLSDKVSILASFSTDFSSIPDNKNSFINQEDIASNSVNTANYFHIGTGVLLTFKGAEFTLGATHTGGKVNFNRPIDIPDEPGNTAPIIETDEKGKLRWDRWQFIVSFSVPFIKDYAKKLEDKLLNGSDKKNN</sequence>
<comment type="similarity">
    <text evidence="2">Belongs to the OmpP1/FadL family.</text>
</comment>
<proteinExistence type="inferred from homology"/>
<keyword evidence="3" id="KW-1134">Transmembrane beta strand</keyword>
<keyword evidence="6" id="KW-0472">Membrane</keyword>
<dbReference type="InterPro" id="IPR005017">
    <property type="entry name" value="OMPP1/FadL/TodX"/>
</dbReference>
<keyword evidence="5" id="KW-0732">Signal</keyword>
<dbReference type="PANTHER" id="PTHR35093:SF8">
    <property type="entry name" value="OUTER MEMBRANE PROTEIN NMB0088-RELATED"/>
    <property type="match status" value="1"/>
</dbReference>
<dbReference type="GO" id="GO:0009279">
    <property type="term" value="C:cell outer membrane"/>
    <property type="evidence" value="ECO:0007669"/>
    <property type="project" value="UniProtKB-SubCell"/>
</dbReference>
<organism evidence="8 9">
    <name type="scientific">Marinigracilibium pacificum</name>
    <dbReference type="NCBI Taxonomy" id="2729599"/>
    <lineage>
        <taxon>Bacteria</taxon>
        <taxon>Pseudomonadati</taxon>
        <taxon>Bacteroidota</taxon>
        <taxon>Cytophagia</taxon>
        <taxon>Cytophagales</taxon>
        <taxon>Flammeovirgaceae</taxon>
        <taxon>Marinigracilibium</taxon>
    </lineage>
</organism>
<gene>
    <name evidence="8" type="ORF">HH304_10205</name>
</gene>
<dbReference type="RefSeq" id="WP_169681014.1">
    <property type="nucleotide sequence ID" value="NZ_JABBNU010000005.1"/>
</dbReference>
<evidence type="ECO:0000256" key="5">
    <source>
        <dbReference type="ARBA" id="ARBA00022729"/>
    </source>
</evidence>
<evidence type="ECO:0000256" key="4">
    <source>
        <dbReference type="ARBA" id="ARBA00022692"/>
    </source>
</evidence>
<evidence type="ECO:0000313" key="9">
    <source>
        <dbReference type="Proteomes" id="UP000559010"/>
    </source>
</evidence>
<keyword evidence="9" id="KW-1185">Reference proteome</keyword>
<dbReference type="Proteomes" id="UP000559010">
    <property type="component" value="Unassembled WGS sequence"/>
</dbReference>
<dbReference type="PANTHER" id="PTHR35093">
    <property type="entry name" value="OUTER MEMBRANE PROTEIN NMB0088-RELATED"/>
    <property type="match status" value="1"/>
</dbReference>
<keyword evidence="4" id="KW-0812">Transmembrane</keyword>
<dbReference type="GO" id="GO:0015483">
    <property type="term" value="F:long-chain fatty acid transporting porin activity"/>
    <property type="evidence" value="ECO:0007669"/>
    <property type="project" value="TreeGrafter"/>
</dbReference>
<evidence type="ECO:0000256" key="7">
    <source>
        <dbReference type="ARBA" id="ARBA00023237"/>
    </source>
</evidence>
<dbReference type="SUPFAM" id="SSF56935">
    <property type="entry name" value="Porins"/>
    <property type="match status" value="1"/>
</dbReference>
<comment type="subcellular location">
    <subcellularLocation>
        <location evidence="1">Cell outer membrane</location>
        <topology evidence="1">Multi-pass membrane protein</topology>
    </subcellularLocation>
</comment>
<dbReference type="Gene3D" id="2.40.160.60">
    <property type="entry name" value="Outer membrane protein transport protein (OMPP1/FadL/TodX)"/>
    <property type="match status" value="1"/>
</dbReference>
<evidence type="ECO:0000256" key="3">
    <source>
        <dbReference type="ARBA" id="ARBA00022452"/>
    </source>
</evidence>
<accession>A0A848IZH1</accession>
<name>A0A848IZH1_9BACT</name>
<evidence type="ECO:0000313" key="8">
    <source>
        <dbReference type="EMBL" id="NMM48771.1"/>
    </source>
</evidence>
<evidence type="ECO:0000256" key="2">
    <source>
        <dbReference type="ARBA" id="ARBA00008163"/>
    </source>
</evidence>
<reference evidence="8 9" key="1">
    <citation type="submission" date="2020-04" db="EMBL/GenBank/DDBJ databases">
        <title>Flammeovirgaceae bacterium KN852 isolated from deep sea.</title>
        <authorList>
            <person name="Zhang D.-C."/>
        </authorList>
    </citation>
    <scope>NUCLEOTIDE SEQUENCE [LARGE SCALE GENOMIC DNA]</scope>
    <source>
        <strain evidence="8 9">KN852</strain>
    </source>
</reference>